<organism evidence="5">
    <name type="scientific">Micromonas pusilla (strain CCMP1545)</name>
    <name type="common">Picoplanktonic green alga</name>
    <dbReference type="NCBI Taxonomy" id="564608"/>
    <lineage>
        <taxon>Eukaryota</taxon>
        <taxon>Viridiplantae</taxon>
        <taxon>Chlorophyta</taxon>
        <taxon>Mamiellophyceae</taxon>
        <taxon>Mamiellales</taxon>
        <taxon>Mamiellaceae</taxon>
        <taxon>Micromonas</taxon>
    </lineage>
</organism>
<name>C1MR99_MICPC</name>
<dbReference type="InterPro" id="IPR031356">
    <property type="entry name" value="Stealth_CR4"/>
</dbReference>
<dbReference type="PANTHER" id="PTHR24045:SF0">
    <property type="entry name" value="N-ACETYLGLUCOSAMINE-1-PHOSPHOTRANSFERASE SUBUNITS ALPHA_BETA"/>
    <property type="match status" value="1"/>
</dbReference>
<protein>
    <submittedName>
        <fullName evidence="4">Predicted protein</fullName>
    </submittedName>
</protein>
<dbReference type="GO" id="GO:0003976">
    <property type="term" value="F:UDP-N-acetylglucosamine-lysosomal-enzyme N-acetylglucosaminephosphotransferase activity"/>
    <property type="evidence" value="ECO:0007669"/>
    <property type="project" value="TreeGrafter"/>
</dbReference>
<dbReference type="STRING" id="564608.C1MR99"/>
<dbReference type="InterPro" id="IPR018247">
    <property type="entry name" value="EF_Hand_1_Ca_BS"/>
</dbReference>
<feature type="domain" description="Stealth protein CR4 conserved region 4" evidence="3">
    <location>
        <begin position="196"/>
        <end position="246"/>
    </location>
</feature>
<dbReference type="GO" id="GO:0005794">
    <property type="term" value="C:Golgi apparatus"/>
    <property type="evidence" value="ECO:0007669"/>
    <property type="project" value="TreeGrafter"/>
</dbReference>
<evidence type="ECO:0000313" key="5">
    <source>
        <dbReference type="Proteomes" id="UP000001876"/>
    </source>
</evidence>
<dbReference type="GeneID" id="9683704"/>
<dbReference type="Proteomes" id="UP000001876">
    <property type="component" value="Unassembled WGS sequence"/>
</dbReference>
<dbReference type="eggNOG" id="ENOG502QQMR">
    <property type="taxonomic scope" value="Eukaryota"/>
</dbReference>
<dbReference type="RefSeq" id="XP_003058266.1">
    <property type="nucleotide sequence ID" value="XM_003058220.1"/>
</dbReference>
<keyword evidence="5" id="KW-1185">Reference proteome</keyword>
<proteinExistence type="predicted"/>
<dbReference type="GO" id="GO:0046835">
    <property type="term" value="P:carbohydrate phosphorylation"/>
    <property type="evidence" value="ECO:0007669"/>
    <property type="project" value="TreeGrafter"/>
</dbReference>
<dbReference type="OrthoDB" id="263283at2759"/>
<evidence type="ECO:0000259" key="3">
    <source>
        <dbReference type="Pfam" id="PF17103"/>
    </source>
</evidence>
<dbReference type="KEGG" id="mpp:MICPUCDRAFT_47152"/>
<dbReference type="GO" id="GO:0016256">
    <property type="term" value="P:N-glycan processing to lysosome"/>
    <property type="evidence" value="ECO:0007669"/>
    <property type="project" value="TreeGrafter"/>
</dbReference>
<dbReference type="InterPro" id="IPR047141">
    <property type="entry name" value="Stealth"/>
</dbReference>
<dbReference type="EMBL" id="GG663738">
    <property type="protein sequence ID" value="EEH58217.1"/>
    <property type="molecule type" value="Genomic_DNA"/>
</dbReference>
<dbReference type="PANTHER" id="PTHR24045">
    <property type="match status" value="1"/>
</dbReference>
<evidence type="ECO:0000256" key="1">
    <source>
        <dbReference type="ARBA" id="ARBA00022679"/>
    </source>
</evidence>
<dbReference type="PROSITE" id="PS00018">
    <property type="entry name" value="EF_HAND_1"/>
    <property type="match status" value="1"/>
</dbReference>
<evidence type="ECO:0000313" key="4">
    <source>
        <dbReference type="EMBL" id="EEH58217.1"/>
    </source>
</evidence>
<dbReference type="AlphaFoldDB" id="C1MR99"/>
<reference evidence="4 5" key="1">
    <citation type="journal article" date="2009" name="Science">
        <title>Green evolution and dynamic adaptations revealed by genomes of the marine picoeukaryotes Micromonas.</title>
        <authorList>
            <person name="Worden A.Z."/>
            <person name="Lee J.H."/>
            <person name="Mock T."/>
            <person name="Rouze P."/>
            <person name="Simmons M.P."/>
            <person name="Aerts A.L."/>
            <person name="Allen A.E."/>
            <person name="Cuvelier M.L."/>
            <person name="Derelle E."/>
            <person name="Everett M.V."/>
            <person name="Foulon E."/>
            <person name="Grimwood J."/>
            <person name="Gundlach H."/>
            <person name="Henrissat B."/>
            <person name="Napoli C."/>
            <person name="McDonald S.M."/>
            <person name="Parker M.S."/>
            <person name="Rombauts S."/>
            <person name="Salamov A."/>
            <person name="Von Dassow P."/>
            <person name="Badger J.H."/>
            <person name="Coutinho P.M."/>
            <person name="Demir E."/>
            <person name="Dubchak I."/>
            <person name="Gentemann C."/>
            <person name="Eikrem W."/>
            <person name="Gready J.E."/>
            <person name="John U."/>
            <person name="Lanier W."/>
            <person name="Lindquist E.A."/>
            <person name="Lucas S."/>
            <person name="Mayer K.F."/>
            <person name="Moreau H."/>
            <person name="Not F."/>
            <person name="Otillar R."/>
            <person name="Panaud O."/>
            <person name="Pangilinan J."/>
            <person name="Paulsen I."/>
            <person name="Piegu B."/>
            <person name="Poliakov A."/>
            <person name="Robbens S."/>
            <person name="Schmutz J."/>
            <person name="Toulza E."/>
            <person name="Wyss T."/>
            <person name="Zelensky A."/>
            <person name="Zhou K."/>
            <person name="Armbrust E.V."/>
            <person name="Bhattacharya D."/>
            <person name="Goodenough U.W."/>
            <person name="Van de Peer Y."/>
            <person name="Grigoriev I.V."/>
        </authorList>
    </citation>
    <scope>NUCLEOTIDE SEQUENCE [LARGE SCALE GENOMIC DNA]</scope>
    <source>
        <strain evidence="4 5">CCMP1545</strain>
    </source>
</reference>
<accession>C1MR99</accession>
<feature type="domain" description="Stealth protein CR3 conserved region 3" evidence="2">
    <location>
        <begin position="30"/>
        <end position="77"/>
    </location>
</feature>
<dbReference type="Pfam" id="PF17103">
    <property type="entry name" value="Stealth_CR4"/>
    <property type="match status" value="1"/>
</dbReference>
<sequence length="249" mass="28878">MDVFGQTLAYANYLLDDAFGEAPLERKVPAHAPHLVDVEIMQEVVNKWREEHERTSSHYFRHPMDLQYQSVYLYYLMNAKRGRTSFEFASAFDADGDGELSKRELRYLDAVMTHIFSSSLNMSFGLDSDQGGRGRDEPLPVRVESLLRDETVAAKIDEIVAKEKKYEYEILDADSDDVRFYMIRDAKSAIMNDLEKIRAVPPKFMCLNDDLDVALPPDERARMLTEVRELLETLYPYRSPFELPLEEED</sequence>
<dbReference type="InterPro" id="IPR031357">
    <property type="entry name" value="Stealth_CR3"/>
</dbReference>
<dbReference type="Pfam" id="PF17102">
    <property type="entry name" value="Stealth_CR3"/>
    <property type="match status" value="1"/>
</dbReference>
<keyword evidence="1" id="KW-0808">Transferase</keyword>
<evidence type="ECO:0000259" key="2">
    <source>
        <dbReference type="Pfam" id="PF17102"/>
    </source>
</evidence>
<gene>
    <name evidence="4" type="ORF">MICPUCDRAFT_47152</name>
</gene>